<organism evidence="8 9">
    <name type="scientific">Colwellia psychrerythraea</name>
    <name type="common">Vibrio psychroerythus</name>
    <dbReference type="NCBI Taxonomy" id="28229"/>
    <lineage>
        <taxon>Bacteria</taxon>
        <taxon>Pseudomonadati</taxon>
        <taxon>Pseudomonadota</taxon>
        <taxon>Gammaproteobacteria</taxon>
        <taxon>Alteromonadales</taxon>
        <taxon>Colwelliaceae</taxon>
        <taxon>Colwellia</taxon>
    </lineage>
</organism>
<dbReference type="GO" id="GO:0006260">
    <property type="term" value="P:DNA replication"/>
    <property type="evidence" value="ECO:0007669"/>
    <property type="project" value="UniProtKB-KW"/>
</dbReference>
<proteinExistence type="inferred from homology"/>
<evidence type="ECO:0000256" key="3">
    <source>
        <dbReference type="ARBA" id="ARBA00022705"/>
    </source>
</evidence>
<keyword evidence="3" id="KW-0235">DNA replication</keyword>
<evidence type="ECO:0000313" key="8">
    <source>
        <dbReference type="EMBL" id="OUR85042.1"/>
    </source>
</evidence>
<keyword evidence="5" id="KW-0255">Endonuclease</keyword>
<comment type="caution">
    <text evidence="8">The sequence shown here is derived from an EMBL/GenBank/DDBJ whole genome shotgun (WGS) entry which is preliminary data.</text>
</comment>
<dbReference type="Proteomes" id="UP000243053">
    <property type="component" value="Unassembled WGS sequence"/>
</dbReference>
<dbReference type="GO" id="GO:0016787">
    <property type="term" value="F:hydrolase activity"/>
    <property type="evidence" value="ECO:0007669"/>
    <property type="project" value="UniProtKB-KW"/>
</dbReference>
<gene>
    <name evidence="8" type="ORF">A9Q75_00360</name>
</gene>
<dbReference type="Pfam" id="PF05840">
    <property type="entry name" value="Phage_GPA"/>
    <property type="match status" value="1"/>
</dbReference>
<comment type="similarity">
    <text evidence="2">Belongs to the phage GPA family.</text>
</comment>
<evidence type="ECO:0000256" key="2">
    <source>
        <dbReference type="ARBA" id="ARBA00009260"/>
    </source>
</evidence>
<reference evidence="9" key="1">
    <citation type="journal article" date="2017" name="Proc. Natl. Acad. Sci. U.S.A.">
        <title>Simulation of Deepwater Horizon oil plume reveals substrate specialization within a complex community of hydrocarbon degraders.</title>
        <authorList>
            <person name="Hu P."/>
            <person name="Dubinsky E.A."/>
            <person name="Probst A.J."/>
            <person name="Wang J."/>
            <person name="Sieber C.M.K."/>
            <person name="Tom L.M."/>
            <person name="Gardinali P."/>
            <person name="Banfield J.F."/>
            <person name="Atlas R.M."/>
            <person name="Andersen G.L."/>
        </authorList>
    </citation>
    <scope>NUCLEOTIDE SEQUENCE [LARGE SCALE GENOMIC DNA]</scope>
</reference>
<dbReference type="GO" id="GO:0004519">
    <property type="term" value="F:endonuclease activity"/>
    <property type="evidence" value="ECO:0007669"/>
    <property type="project" value="UniProtKB-KW"/>
</dbReference>
<keyword evidence="4" id="KW-0540">Nuclease</keyword>
<dbReference type="InterPro" id="IPR008766">
    <property type="entry name" value="Replication_gene_A-like"/>
</dbReference>
<dbReference type="AlphaFoldDB" id="A0A1Y5EQP3"/>
<name>A0A1Y5EQP3_COLPS</name>
<feature type="domain" description="Replication gene A protein-like" evidence="7">
    <location>
        <begin position="114"/>
        <end position="461"/>
    </location>
</feature>
<accession>A0A1Y5EQP3</accession>
<evidence type="ECO:0000313" key="9">
    <source>
        <dbReference type="Proteomes" id="UP000243053"/>
    </source>
</evidence>
<protein>
    <recommendedName>
        <fullName evidence="7">Replication gene A protein-like domain-containing protein</fullName>
    </recommendedName>
</protein>
<evidence type="ECO:0000256" key="5">
    <source>
        <dbReference type="ARBA" id="ARBA00022759"/>
    </source>
</evidence>
<comment type="function">
    <text evidence="1">Possible endonuclease which induces a single-strand cut and initiates DNA replication.</text>
</comment>
<evidence type="ECO:0000256" key="1">
    <source>
        <dbReference type="ARBA" id="ARBA00003293"/>
    </source>
</evidence>
<sequence length="752" mass="86025">MRDQRVELATLNLSGTAATMVSSIEDIRNYNFLALGLSRMPIPLQTRVAREYFTMYNRKGGNSTINANKWLRRTSEKGRNRFARLFTLCNSMPLPWHIIESKERTKDHAIKTALDCSKHLSEIAQETADLSLEESIIHTFEKLGEFCLSMNVTPKYWHVRDQQPVEALEISLLKILCEDWWKKKLKTVRKQYLEHIELAMGSVGKATFYVGKGKKVTHKNVNPYTSKKAQREFAEDQRSVLDYLSKLEIENEDGVVIDLLEAVKAGIANPAIRRCETMLRLRESEEIATELGFVGVFYTLTCPSKYHPGAANWNGATPKESQKYMVETWARARAKLGRLGVMYFGMRVAEAHADGCPHWHMMLFVPKKKEQTVTAIIRKYFISEDRVELIKRYDNRKSLFKAYKLKRRDWGHKKSQGIKAKEPSKDFRTFSPRVLVERIDPSKGSATGYIAKYISKNLDAYQITDLEDEETGEKIKVNPVLCWASTWGIRQFQFQGSPSVTVYRELRRQRDKVDHAELEEIREAADRGSWKDFVKLMGGMCVGRNANFKTAYEQIPFGNKYGELTRKVKGVTDSEETVSLLTRVTQWVKQLKGTAAKNAQELGFVGAADQSWTSGNNCTPLGAAAREARKLFSLGLGNYQVNELKKGKRIRVDDRILSIEGQKLIILEDENQIDLQKRNEIDHWAHIFARSEGRNRPFEADWQKSREMVATAFVKANNEGRAMPIGSDWVYAREIADGEAEAGWWDAGLMQA</sequence>
<evidence type="ECO:0000259" key="7">
    <source>
        <dbReference type="Pfam" id="PF05840"/>
    </source>
</evidence>
<keyword evidence="6" id="KW-0378">Hydrolase</keyword>
<evidence type="ECO:0000256" key="6">
    <source>
        <dbReference type="ARBA" id="ARBA00022801"/>
    </source>
</evidence>
<dbReference type="EMBL" id="MAAF01000005">
    <property type="protein sequence ID" value="OUR85042.1"/>
    <property type="molecule type" value="Genomic_DNA"/>
</dbReference>
<evidence type="ECO:0000256" key="4">
    <source>
        <dbReference type="ARBA" id="ARBA00022722"/>
    </source>
</evidence>